<reference evidence="17" key="1">
    <citation type="journal article" date="2019" name="Int. J. Syst. Evol. Microbiol.">
        <title>The Global Catalogue of Microorganisms (GCM) 10K type strain sequencing project: providing services to taxonomists for standard genome sequencing and annotation.</title>
        <authorList>
            <consortium name="The Broad Institute Genomics Platform"/>
            <consortium name="The Broad Institute Genome Sequencing Center for Infectious Disease"/>
            <person name="Wu L."/>
            <person name="Ma J."/>
        </authorList>
    </citation>
    <scope>NUCLEOTIDE SEQUENCE [LARGE SCALE GENOMIC DNA]</scope>
    <source>
        <strain evidence="17">CCM 8906</strain>
    </source>
</reference>
<keyword evidence="7" id="KW-0813">Transport</keyword>
<keyword evidence="17" id="KW-1185">Reference proteome</keyword>
<evidence type="ECO:0000256" key="7">
    <source>
        <dbReference type="ARBA" id="ARBA00022796"/>
    </source>
</evidence>
<evidence type="ECO:0000256" key="4">
    <source>
        <dbReference type="ARBA" id="ARBA00022692"/>
    </source>
</evidence>
<dbReference type="InterPro" id="IPR023298">
    <property type="entry name" value="ATPase_P-typ_TM_dom_sf"/>
</dbReference>
<dbReference type="Gene3D" id="3.40.1110.10">
    <property type="entry name" value="Calcium-transporting ATPase, cytoplasmic domain N"/>
    <property type="match status" value="1"/>
</dbReference>
<dbReference type="InterPro" id="IPR023299">
    <property type="entry name" value="ATPase_P-typ_cyto_dom_N"/>
</dbReference>
<evidence type="ECO:0000313" key="17">
    <source>
        <dbReference type="Proteomes" id="UP001597195"/>
    </source>
</evidence>
<keyword evidence="9" id="KW-1278">Translocase</keyword>
<dbReference type="PRINTS" id="PR00119">
    <property type="entry name" value="CATATPASE"/>
</dbReference>
<feature type="transmembrane region" description="Helical" evidence="14">
    <location>
        <begin position="247"/>
        <end position="266"/>
    </location>
</feature>
<feature type="domain" description="P-type ATPase A" evidence="15">
    <location>
        <begin position="128"/>
        <end position="228"/>
    </location>
</feature>
<dbReference type="NCBIfam" id="TIGR01511">
    <property type="entry name" value="ATPase-IB1_Cu"/>
    <property type="match status" value="1"/>
</dbReference>
<evidence type="ECO:0000256" key="13">
    <source>
        <dbReference type="ARBA" id="ARBA00049289"/>
    </source>
</evidence>
<name>A0ABW4H445_9LACO</name>
<comment type="subcellular location">
    <subcellularLocation>
        <location evidence="14">Cell membrane</location>
    </subcellularLocation>
    <subcellularLocation>
        <location evidence="1">Endomembrane system</location>
        <topology evidence="1">Multi-pass membrane protein</topology>
    </subcellularLocation>
</comment>
<dbReference type="InterPro" id="IPR036412">
    <property type="entry name" value="HAD-like_sf"/>
</dbReference>
<feature type="transmembrane region" description="Helical" evidence="14">
    <location>
        <begin position="91"/>
        <end position="110"/>
    </location>
</feature>
<dbReference type="EC" id="7.2.2.8" evidence="3"/>
<organism evidence="16 17">
    <name type="scientific">Levilactobacillus fuyuanensis</name>
    <dbReference type="NCBI Taxonomy" id="2486022"/>
    <lineage>
        <taxon>Bacteria</taxon>
        <taxon>Bacillati</taxon>
        <taxon>Bacillota</taxon>
        <taxon>Bacilli</taxon>
        <taxon>Lactobacillales</taxon>
        <taxon>Lactobacillaceae</taxon>
        <taxon>Levilactobacillus</taxon>
    </lineage>
</organism>
<dbReference type="PANTHER" id="PTHR43520:SF8">
    <property type="entry name" value="P-TYPE CU(+) TRANSPORTER"/>
    <property type="match status" value="1"/>
</dbReference>
<keyword evidence="12 14" id="KW-0472">Membrane</keyword>
<feature type="transmembrane region" description="Helical" evidence="14">
    <location>
        <begin position="33"/>
        <end position="53"/>
    </location>
</feature>
<dbReference type="InterPro" id="IPR023214">
    <property type="entry name" value="HAD_sf"/>
</dbReference>
<dbReference type="SFLD" id="SFLDG00002">
    <property type="entry name" value="C1.7:_P-type_atpase_like"/>
    <property type="match status" value="1"/>
</dbReference>
<protein>
    <recommendedName>
        <fullName evidence="3">P-type Cu(+) transporter</fullName>
        <ecNumber evidence="3">7.2.2.8</ecNumber>
    </recommendedName>
</protein>
<evidence type="ECO:0000256" key="2">
    <source>
        <dbReference type="ARBA" id="ARBA00006024"/>
    </source>
</evidence>
<keyword evidence="11" id="KW-0186">Copper</keyword>
<keyword evidence="5 14" id="KW-0479">Metal-binding</keyword>
<feature type="transmembrane region" description="Helical" evidence="14">
    <location>
        <begin position="65"/>
        <end position="85"/>
    </location>
</feature>
<dbReference type="InterPro" id="IPR018303">
    <property type="entry name" value="ATPase_P-typ_P_site"/>
</dbReference>
<dbReference type="Gene3D" id="3.40.50.1000">
    <property type="entry name" value="HAD superfamily/HAD-like"/>
    <property type="match status" value="1"/>
</dbReference>
<dbReference type="InterPro" id="IPR001757">
    <property type="entry name" value="P_typ_ATPase"/>
</dbReference>
<evidence type="ECO:0000256" key="12">
    <source>
        <dbReference type="ARBA" id="ARBA00023136"/>
    </source>
</evidence>
<evidence type="ECO:0000256" key="10">
    <source>
        <dbReference type="ARBA" id="ARBA00022989"/>
    </source>
</evidence>
<keyword evidence="7" id="KW-0187">Copper transport</keyword>
<dbReference type="CDD" id="cd02094">
    <property type="entry name" value="P-type_ATPase_Cu-like"/>
    <property type="match status" value="1"/>
</dbReference>
<accession>A0ABW4H445</accession>
<keyword evidence="8 14" id="KW-0067">ATP-binding</keyword>
<evidence type="ECO:0000256" key="14">
    <source>
        <dbReference type="RuleBase" id="RU362081"/>
    </source>
</evidence>
<evidence type="ECO:0000256" key="6">
    <source>
        <dbReference type="ARBA" id="ARBA00022741"/>
    </source>
</evidence>
<evidence type="ECO:0000256" key="5">
    <source>
        <dbReference type="ARBA" id="ARBA00022723"/>
    </source>
</evidence>
<dbReference type="EMBL" id="JBHTOM010000008">
    <property type="protein sequence ID" value="MFD1549492.1"/>
    <property type="molecule type" value="Genomic_DNA"/>
</dbReference>
<dbReference type="NCBIfam" id="TIGR01494">
    <property type="entry name" value="ATPase_P-type"/>
    <property type="match status" value="1"/>
</dbReference>
<evidence type="ECO:0000259" key="15">
    <source>
        <dbReference type="Pfam" id="PF00122"/>
    </source>
</evidence>
<dbReference type="SUPFAM" id="SSF81665">
    <property type="entry name" value="Calcium ATPase, transmembrane domain M"/>
    <property type="match status" value="1"/>
</dbReference>
<keyword evidence="6 14" id="KW-0547">Nucleotide-binding</keyword>
<dbReference type="SFLD" id="SFLDS00003">
    <property type="entry name" value="Haloacid_Dehalogenase"/>
    <property type="match status" value="1"/>
</dbReference>
<keyword evidence="14" id="KW-1003">Cell membrane</keyword>
<dbReference type="PRINTS" id="PR00943">
    <property type="entry name" value="CUATPASE"/>
</dbReference>
<dbReference type="Pfam" id="PF00702">
    <property type="entry name" value="Hydrolase"/>
    <property type="match status" value="1"/>
</dbReference>
<dbReference type="InterPro" id="IPR027256">
    <property type="entry name" value="P-typ_ATPase_IB"/>
</dbReference>
<dbReference type="SUPFAM" id="SSF81653">
    <property type="entry name" value="Calcium ATPase, transduction domain A"/>
    <property type="match status" value="1"/>
</dbReference>
<dbReference type="Gene3D" id="2.70.150.10">
    <property type="entry name" value="Calcium-transporting ATPase, cytoplasmic transduction domain A"/>
    <property type="match status" value="1"/>
</dbReference>
<evidence type="ECO:0000256" key="8">
    <source>
        <dbReference type="ARBA" id="ARBA00022840"/>
    </source>
</evidence>
<dbReference type="Pfam" id="PF00122">
    <property type="entry name" value="E1-E2_ATPase"/>
    <property type="match status" value="1"/>
</dbReference>
<dbReference type="InterPro" id="IPR044492">
    <property type="entry name" value="P_typ_ATPase_HD_dom"/>
</dbReference>
<dbReference type="PROSITE" id="PS00154">
    <property type="entry name" value="ATPASE_E1_E2"/>
    <property type="match status" value="1"/>
</dbReference>
<evidence type="ECO:0000256" key="3">
    <source>
        <dbReference type="ARBA" id="ARBA00012517"/>
    </source>
</evidence>
<keyword evidence="10 14" id="KW-1133">Transmembrane helix</keyword>
<feature type="transmembrane region" description="Helical" evidence="14">
    <location>
        <begin position="609"/>
        <end position="628"/>
    </location>
</feature>
<evidence type="ECO:0000256" key="1">
    <source>
        <dbReference type="ARBA" id="ARBA00004127"/>
    </source>
</evidence>
<feature type="transmembrane region" description="Helical" evidence="14">
    <location>
        <begin position="272"/>
        <end position="298"/>
    </location>
</feature>
<comment type="catalytic activity">
    <reaction evidence="13">
        <text>Cu(+)(in) + ATP + H2O = Cu(+)(out) + ADP + phosphate + H(+)</text>
        <dbReference type="Rhea" id="RHEA:25792"/>
        <dbReference type="ChEBI" id="CHEBI:15377"/>
        <dbReference type="ChEBI" id="CHEBI:15378"/>
        <dbReference type="ChEBI" id="CHEBI:30616"/>
        <dbReference type="ChEBI" id="CHEBI:43474"/>
        <dbReference type="ChEBI" id="CHEBI:49552"/>
        <dbReference type="ChEBI" id="CHEBI:456216"/>
        <dbReference type="EC" id="7.2.2.8"/>
    </reaction>
</comment>
<evidence type="ECO:0000256" key="9">
    <source>
        <dbReference type="ARBA" id="ARBA00022967"/>
    </source>
</evidence>
<dbReference type="SFLD" id="SFLDF00027">
    <property type="entry name" value="p-type_atpase"/>
    <property type="match status" value="1"/>
</dbReference>
<sequence length="644" mass="67182">MSIKNRFVFSLILSLPMLVEMVAAPFGFMLPGGAWTMFLLTTGIMAVSARPFIQSAWAAFRHHHANMDTLVAIGTATAYLYSVYAMLTGRAVFYESAAFVITFILLGQYFEEKMKHSASGAVEKLIGLQAKSAAVLRNGQFIQVPLSDVMVGDTIRVKPGEKVAVDGTIADGHSSIDESMVTGESMPVTKQAGDHVIGATINGTGTFTFTASKVGDDTLLAQIVEMVKKAQTSHAPIQKTVDRVADIFVPTVLIVAILTFTVWYVVLGASLVNAMLFAVSVIIIACPCALGIATPTALMVGTGRSAKMGILIKNGEVLEAANKIKTVVFDKTGTITEGHPQVTDIVGGPEVLQVAANLEVASEHPLATAVLDKASSAGLTPVAATDFQAIQGKGVQATVAGQAAFIGNEKLLDHYTLTPELTQQMTQLQNAAKTVVIVGRADQVIGLIAIQDAPKVSSAGAIAALKTRGLRTVMLTGDNDRVARAIADQVGIDEVIANVLPGDKASAITRLQADGPVAFAGDGINDAPALTTADVGIAMGSGTDIAIEAGGIVLVKNDLQDVVRALELSQKTFSRIKLNLFWAFIYNTLGIPVAAGLFAALGLILSPEIAGLGMALSSLSVVASSLLLNKSKLTSTVTPTTKVA</sequence>
<feature type="transmembrane region" description="Helical" evidence="14">
    <location>
        <begin position="580"/>
        <end position="603"/>
    </location>
</feature>
<dbReference type="Proteomes" id="UP001597195">
    <property type="component" value="Unassembled WGS sequence"/>
</dbReference>
<comment type="caution">
    <text evidence="16">The sequence shown here is derived from an EMBL/GenBank/DDBJ whole genome shotgun (WGS) entry which is preliminary data.</text>
</comment>
<gene>
    <name evidence="16" type="ORF">ACFQ5T_07255</name>
</gene>
<keyword evidence="4 14" id="KW-0812">Transmembrane</keyword>
<dbReference type="InterPro" id="IPR059000">
    <property type="entry name" value="ATPase_P-type_domA"/>
</dbReference>
<dbReference type="InterPro" id="IPR008250">
    <property type="entry name" value="ATPase_P-typ_transduc_dom_A_sf"/>
</dbReference>
<evidence type="ECO:0000256" key="11">
    <source>
        <dbReference type="ARBA" id="ARBA00023008"/>
    </source>
</evidence>
<dbReference type="PANTHER" id="PTHR43520">
    <property type="entry name" value="ATP7, ISOFORM B"/>
    <property type="match status" value="1"/>
</dbReference>
<dbReference type="RefSeq" id="WP_125701074.1">
    <property type="nucleotide sequence ID" value="NZ_JBHTOM010000008.1"/>
</dbReference>
<comment type="similarity">
    <text evidence="2 14">Belongs to the cation transport ATPase (P-type) (TC 3.A.3) family. Type IB subfamily.</text>
</comment>
<keyword evidence="7" id="KW-0406">Ion transport</keyword>
<evidence type="ECO:0000313" key="16">
    <source>
        <dbReference type="EMBL" id="MFD1549492.1"/>
    </source>
</evidence>
<proteinExistence type="inferred from homology"/>
<dbReference type="SUPFAM" id="SSF56784">
    <property type="entry name" value="HAD-like"/>
    <property type="match status" value="1"/>
</dbReference>
<dbReference type="NCBIfam" id="TIGR01525">
    <property type="entry name" value="ATPase-IB_hvy"/>
    <property type="match status" value="1"/>
</dbReference>